<dbReference type="PANTHER" id="PTHR42756">
    <property type="entry name" value="TRANSCRIPTIONAL REGULATOR, MARR"/>
    <property type="match status" value="1"/>
</dbReference>
<dbReference type="InterPro" id="IPR036388">
    <property type="entry name" value="WH-like_DNA-bd_sf"/>
</dbReference>
<feature type="domain" description="HTH marR-type" evidence="4">
    <location>
        <begin position="2"/>
        <end position="134"/>
    </location>
</feature>
<reference evidence="5" key="2">
    <citation type="journal article" date="2021" name="PeerJ">
        <title>Extensive microbial diversity within the chicken gut microbiome revealed by metagenomics and culture.</title>
        <authorList>
            <person name="Gilroy R."/>
            <person name="Ravi A."/>
            <person name="Getino M."/>
            <person name="Pursley I."/>
            <person name="Horton D.L."/>
            <person name="Alikhan N.F."/>
            <person name="Baker D."/>
            <person name="Gharbi K."/>
            <person name="Hall N."/>
            <person name="Watson M."/>
            <person name="Adriaenssens E.M."/>
            <person name="Foster-Nyarko E."/>
            <person name="Jarju S."/>
            <person name="Secka A."/>
            <person name="Antonio M."/>
            <person name="Oren A."/>
            <person name="Chaudhuri R.R."/>
            <person name="La Ragione R."/>
            <person name="Hildebrand F."/>
            <person name="Pallen M.J."/>
        </authorList>
    </citation>
    <scope>NUCLEOTIDE SEQUENCE</scope>
    <source>
        <strain evidence="5">CHK184-25365</strain>
    </source>
</reference>
<evidence type="ECO:0000256" key="3">
    <source>
        <dbReference type="ARBA" id="ARBA00023163"/>
    </source>
</evidence>
<reference evidence="5" key="1">
    <citation type="submission" date="2020-10" db="EMBL/GenBank/DDBJ databases">
        <authorList>
            <person name="Gilroy R."/>
        </authorList>
    </citation>
    <scope>NUCLEOTIDE SEQUENCE</scope>
    <source>
        <strain evidence="5">CHK184-25365</strain>
    </source>
</reference>
<sequence>MERSFHMLLYRAFHAQRHYLRGGLREVGLEPGQPKLLEYLSRYGPCRQRELADYFEIDSAAVSRMLDGMERGGFITRRTNQASRRCNLVEVTEKGKQAYAIWQQRCREMEQVLLQGFSAKDKEALFCYLSRIYQNFQKDKEERSCRT</sequence>
<evidence type="ECO:0000313" key="6">
    <source>
        <dbReference type="Proteomes" id="UP000886749"/>
    </source>
</evidence>
<dbReference type="PROSITE" id="PS01117">
    <property type="entry name" value="HTH_MARR_1"/>
    <property type="match status" value="1"/>
</dbReference>
<dbReference type="PANTHER" id="PTHR42756:SF1">
    <property type="entry name" value="TRANSCRIPTIONAL REPRESSOR OF EMRAB OPERON"/>
    <property type="match status" value="1"/>
</dbReference>
<protein>
    <submittedName>
        <fullName evidence="5">MarR family transcriptional regulator</fullName>
    </submittedName>
</protein>
<dbReference type="Pfam" id="PF01047">
    <property type="entry name" value="MarR"/>
    <property type="match status" value="1"/>
</dbReference>
<gene>
    <name evidence="5" type="ORF">IAB36_01985</name>
</gene>
<dbReference type="InterPro" id="IPR036390">
    <property type="entry name" value="WH_DNA-bd_sf"/>
</dbReference>
<proteinExistence type="predicted"/>
<comment type="caution">
    <text evidence="5">The sequence shown here is derived from an EMBL/GenBank/DDBJ whole genome shotgun (WGS) entry which is preliminary data.</text>
</comment>
<dbReference type="AlphaFoldDB" id="A0A9D1DC99"/>
<evidence type="ECO:0000313" key="5">
    <source>
        <dbReference type="EMBL" id="HIR40578.1"/>
    </source>
</evidence>
<dbReference type="Gene3D" id="1.10.10.10">
    <property type="entry name" value="Winged helix-like DNA-binding domain superfamily/Winged helix DNA-binding domain"/>
    <property type="match status" value="1"/>
</dbReference>
<name>A0A9D1DC99_9FIRM</name>
<organism evidence="5 6">
    <name type="scientific">Candidatus Egerieicola pullicola</name>
    <dbReference type="NCBI Taxonomy" id="2840775"/>
    <lineage>
        <taxon>Bacteria</taxon>
        <taxon>Bacillati</taxon>
        <taxon>Bacillota</taxon>
        <taxon>Clostridia</taxon>
        <taxon>Eubacteriales</taxon>
        <taxon>Oscillospiraceae</taxon>
        <taxon>Oscillospiraceae incertae sedis</taxon>
        <taxon>Candidatus Egerieicola</taxon>
    </lineage>
</organism>
<evidence type="ECO:0000256" key="2">
    <source>
        <dbReference type="ARBA" id="ARBA00023125"/>
    </source>
</evidence>
<dbReference type="PRINTS" id="PR00598">
    <property type="entry name" value="HTHMARR"/>
</dbReference>
<dbReference type="EMBL" id="DVGY01000048">
    <property type="protein sequence ID" value="HIR40578.1"/>
    <property type="molecule type" value="Genomic_DNA"/>
</dbReference>
<accession>A0A9D1DC99</accession>
<dbReference type="Proteomes" id="UP000886749">
    <property type="component" value="Unassembled WGS sequence"/>
</dbReference>
<keyword evidence="3" id="KW-0804">Transcription</keyword>
<dbReference type="PROSITE" id="PS50995">
    <property type="entry name" value="HTH_MARR_2"/>
    <property type="match status" value="1"/>
</dbReference>
<dbReference type="GO" id="GO:0003700">
    <property type="term" value="F:DNA-binding transcription factor activity"/>
    <property type="evidence" value="ECO:0007669"/>
    <property type="project" value="InterPro"/>
</dbReference>
<dbReference type="SUPFAM" id="SSF46785">
    <property type="entry name" value="Winged helix' DNA-binding domain"/>
    <property type="match status" value="1"/>
</dbReference>
<dbReference type="SMART" id="SM00347">
    <property type="entry name" value="HTH_MARR"/>
    <property type="match status" value="1"/>
</dbReference>
<evidence type="ECO:0000259" key="4">
    <source>
        <dbReference type="PROSITE" id="PS50995"/>
    </source>
</evidence>
<keyword evidence="1" id="KW-0805">Transcription regulation</keyword>
<keyword evidence="2" id="KW-0238">DNA-binding</keyword>
<dbReference type="InterPro" id="IPR000835">
    <property type="entry name" value="HTH_MarR-typ"/>
</dbReference>
<dbReference type="InterPro" id="IPR023187">
    <property type="entry name" value="Tscrpt_reg_MarR-type_CS"/>
</dbReference>
<evidence type="ECO:0000256" key="1">
    <source>
        <dbReference type="ARBA" id="ARBA00023015"/>
    </source>
</evidence>
<dbReference type="GO" id="GO:0003677">
    <property type="term" value="F:DNA binding"/>
    <property type="evidence" value="ECO:0007669"/>
    <property type="project" value="UniProtKB-KW"/>
</dbReference>